<dbReference type="EMBL" id="KN881721">
    <property type="protein sequence ID" value="KIY49604.1"/>
    <property type="molecule type" value="Genomic_DNA"/>
</dbReference>
<reference evidence="1 2" key="1">
    <citation type="journal article" date="2015" name="Fungal Genet. Biol.">
        <title>Evolution of novel wood decay mechanisms in Agaricales revealed by the genome sequences of Fistulina hepatica and Cylindrobasidium torrendii.</title>
        <authorList>
            <person name="Floudas D."/>
            <person name="Held B.W."/>
            <person name="Riley R."/>
            <person name="Nagy L.G."/>
            <person name="Koehler G."/>
            <person name="Ransdell A.S."/>
            <person name="Younus H."/>
            <person name="Chow J."/>
            <person name="Chiniquy J."/>
            <person name="Lipzen A."/>
            <person name="Tritt A."/>
            <person name="Sun H."/>
            <person name="Haridas S."/>
            <person name="LaButti K."/>
            <person name="Ohm R.A."/>
            <person name="Kues U."/>
            <person name="Blanchette R.A."/>
            <person name="Grigoriev I.V."/>
            <person name="Minto R.E."/>
            <person name="Hibbett D.S."/>
        </authorList>
    </citation>
    <scope>NUCLEOTIDE SEQUENCE [LARGE SCALE GENOMIC DNA]</scope>
    <source>
        <strain evidence="1 2">ATCC 64428</strain>
    </source>
</reference>
<sequence length="223" mass="25436">MRYLENKYPLQSAAPESRLWDTSLTTYPPPRDKLARYVPRDSPAEFYARVPAQWLPRDLAQARREWADACLNSRIMRLEGRIIRFFSGDNQPTPGHPLLIPGAKLVGGALTVVHPPDAQGSLIAQWHNPPEVVHFFEVIARWGYPWRLMDGGRHETPVRFEGDDALVGFTAAHDYAIGNDDGKLLPKWAERAHRAYARFILHEGVQELHRRAENRDAQAKEST</sequence>
<name>A0A0D7AEP3_9AGAR</name>
<dbReference type="AlphaFoldDB" id="A0A0D7AEP3"/>
<keyword evidence="2" id="KW-1185">Reference proteome</keyword>
<accession>A0A0D7AEP3</accession>
<dbReference type="Proteomes" id="UP000054144">
    <property type="component" value="Unassembled WGS sequence"/>
</dbReference>
<evidence type="ECO:0000313" key="1">
    <source>
        <dbReference type="EMBL" id="KIY49604.1"/>
    </source>
</evidence>
<proteinExistence type="predicted"/>
<protein>
    <submittedName>
        <fullName evidence="1">Uncharacterized protein</fullName>
    </submittedName>
</protein>
<dbReference type="OrthoDB" id="4480078at2759"/>
<gene>
    <name evidence="1" type="ORF">FISHEDRAFT_40707</name>
</gene>
<evidence type="ECO:0000313" key="2">
    <source>
        <dbReference type="Proteomes" id="UP000054144"/>
    </source>
</evidence>
<organism evidence="1 2">
    <name type="scientific">Fistulina hepatica ATCC 64428</name>
    <dbReference type="NCBI Taxonomy" id="1128425"/>
    <lineage>
        <taxon>Eukaryota</taxon>
        <taxon>Fungi</taxon>
        <taxon>Dikarya</taxon>
        <taxon>Basidiomycota</taxon>
        <taxon>Agaricomycotina</taxon>
        <taxon>Agaricomycetes</taxon>
        <taxon>Agaricomycetidae</taxon>
        <taxon>Agaricales</taxon>
        <taxon>Fistulinaceae</taxon>
        <taxon>Fistulina</taxon>
    </lineage>
</organism>